<dbReference type="Pfam" id="PF00067">
    <property type="entry name" value="p450"/>
    <property type="match status" value="1"/>
</dbReference>
<dbReference type="EnsemblPlants" id="KRH32687">
    <property type="protein sequence ID" value="KRH32687"/>
    <property type="gene ID" value="GLYMA_10G068500"/>
</dbReference>
<organism evidence="8">
    <name type="scientific">Glycine max</name>
    <name type="common">Soybean</name>
    <name type="synonym">Glycine hispida</name>
    <dbReference type="NCBI Taxonomy" id="3847"/>
    <lineage>
        <taxon>Eukaryota</taxon>
        <taxon>Viridiplantae</taxon>
        <taxon>Streptophyta</taxon>
        <taxon>Embryophyta</taxon>
        <taxon>Tracheophyta</taxon>
        <taxon>Spermatophyta</taxon>
        <taxon>Magnoliopsida</taxon>
        <taxon>eudicotyledons</taxon>
        <taxon>Gunneridae</taxon>
        <taxon>Pentapetalae</taxon>
        <taxon>rosids</taxon>
        <taxon>fabids</taxon>
        <taxon>Fabales</taxon>
        <taxon>Fabaceae</taxon>
        <taxon>Papilionoideae</taxon>
        <taxon>50 kb inversion clade</taxon>
        <taxon>NPAAA clade</taxon>
        <taxon>indigoferoid/millettioid clade</taxon>
        <taxon>Phaseoleae</taxon>
        <taxon>Glycine</taxon>
        <taxon>Glycine subgen. Soja</taxon>
    </lineage>
</organism>
<evidence type="ECO:0000256" key="5">
    <source>
        <dbReference type="ARBA" id="ARBA00023002"/>
    </source>
</evidence>
<evidence type="ECO:0008006" key="11">
    <source>
        <dbReference type="Google" id="ProtNLM"/>
    </source>
</evidence>
<evidence type="ECO:0000313" key="9">
    <source>
        <dbReference type="EnsemblPlants" id="KRH32687"/>
    </source>
</evidence>
<comment type="cofactor">
    <cofactor evidence="1">
        <name>heme</name>
        <dbReference type="ChEBI" id="CHEBI:30413"/>
    </cofactor>
</comment>
<reference evidence="8" key="3">
    <citation type="submission" date="2018-07" db="EMBL/GenBank/DDBJ databases">
        <title>WGS assembly of Glycine max.</title>
        <authorList>
            <person name="Schmutz J."/>
            <person name="Cannon S."/>
            <person name="Schlueter J."/>
            <person name="Ma J."/>
            <person name="Mitros T."/>
            <person name="Nelson W."/>
            <person name="Hyten D."/>
            <person name="Song Q."/>
            <person name="Thelen J."/>
            <person name="Cheng J."/>
            <person name="Xu D."/>
            <person name="Hellsten U."/>
            <person name="May G."/>
            <person name="Yu Y."/>
            <person name="Sakurai T."/>
            <person name="Umezawa T."/>
            <person name="Bhattacharyya M."/>
            <person name="Sandhu D."/>
            <person name="Valliyodan B."/>
            <person name="Lindquist E."/>
            <person name="Peto M."/>
            <person name="Grant D."/>
            <person name="Shu S."/>
            <person name="Goodstein D."/>
            <person name="Barry K."/>
            <person name="Futrell-Griggs M."/>
            <person name="Abernathy B."/>
            <person name="Du J."/>
            <person name="Tian Z."/>
            <person name="Zhu L."/>
            <person name="Gill N."/>
            <person name="Joshi T."/>
            <person name="Libault M."/>
            <person name="Sethuraman A."/>
            <person name="Zhang X."/>
            <person name="Shinozaki K."/>
            <person name="Nguyen H."/>
            <person name="Wing R."/>
            <person name="Cregan P."/>
            <person name="Specht J."/>
            <person name="Grimwood J."/>
            <person name="Rokhsar D."/>
            <person name="Stacey G."/>
            <person name="Shoemaker R."/>
            <person name="Jackson S."/>
        </authorList>
    </citation>
    <scope>NUCLEOTIDE SEQUENCE</scope>
    <source>
        <tissue evidence="8">Callus</tissue>
    </source>
</reference>
<keyword evidence="6" id="KW-0408">Iron</keyword>
<dbReference type="AlphaFoldDB" id="A0A0R0I1Q4"/>
<dbReference type="GO" id="GO:0005506">
    <property type="term" value="F:iron ion binding"/>
    <property type="evidence" value="ECO:0007669"/>
    <property type="project" value="InterPro"/>
</dbReference>
<dbReference type="GO" id="GO:0020037">
    <property type="term" value="F:heme binding"/>
    <property type="evidence" value="ECO:0007669"/>
    <property type="project" value="InterPro"/>
</dbReference>
<dbReference type="SUPFAM" id="SSF48264">
    <property type="entry name" value="Cytochrome P450"/>
    <property type="match status" value="1"/>
</dbReference>
<comment type="similarity">
    <text evidence="2">Belongs to the cytochrome P450 family.</text>
</comment>
<dbReference type="Gramene" id="KRH32687">
    <property type="protein sequence ID" value="KRH32687"/>
    <property type="gene ID" value="GLYMA_10G068500"/>
</dbReference>
<keyword evidence="5" id="KW-0560">Oxidoreductase</keyword>
<dbReference type="PANTHER" id="PTHR24296">
    <property type="entry name" value="CYTOCHROME P450"/>
    <property type="match status" value="1"/>
</dbReference>
<protein>
    <recommendedName>
        <fullName evidence="11">Cytochrome P450</fullName>
    </recommendedName>
</protein>
<keyword evidence="3" id="KW-0349">Heme</keyword>
<dbReference type="InterPro" id="IPR001128">
    <property type="entry name" value="Cyt_P450"/>
</dbReference>
<reference evidence="9" key="2">
    <citation type="submission" date="2018-02" db="UniProtKB">
        <authorList>
            <consortium name="EnsemblPlants"/>
        </authorList>
    </citation>
    <scope>IDENTIFICATION</scope>
    <source>
        <strain evidence="9">Williams 82</strain>
    </source>
</reference>
<name>A0A0R0I1Q4_SOYBN</name>
<dbReference type="InParanoid" id="A0A0R0I1Q4"/>
<dbReference type="GO" id="GO:0004497">
    <property type="term" value="F:monooxygenase activity"/>
    <property type="evidence" value="ECO:0007669"/>
    <property type="project" value="UniProtKB-KW"/>
</dbReference>
<keyword evidence="7" id="KW-0503">Monooxygenase</keyword>
<dbReference type="GO" id="GO:0016705">
    <property type="term" value="F:oxidoreductase activity, acting on paired donors, with incorporation or reduction of molecular oxygen"/>
    <property type="evidence" value="ECO:0007669"/>
    <property type="project" value="InterPro"/>
</dbReference>
<dbReference type="EMBL" id="CM000843">
    <property type="protein sequence ID" value="KRH32687.1"/>
    <property type="molecule type" value="Genomic_DNA"/>
</dbReference>
<keyword evidence="4" id="KW-0479">Metal-binding</keyword>
<dbReference type="InterPro" id="IPR036396">
    <property type="entry name" value="Cyt_P450_sf"/>
</dbReference>
<sequence length="185" mass="21666">MEYMLKTNFKNFPKEKNFSTILRDFLGKGIFNVHVDTWRFQKKMASLHLNNHSLVTSLAKNNALGVMLDLQDVFQRFSFDNIYRFSFGLDPDCLTRQSGFTPVFVKNFDLTLKLFAERATTGSPFVWKLKRLLNLGSRKQLKKAVRVINVLVREVIQQRCKKGFSKNKDLLSRFMNTIHDDDTYL</sequence>
<gene>
    <name evidence="8" type="ORF">GLYMA_10G068500</name>
</gene>
<evidence type="ECO:0000256" key="7">
    <source>
        <dbReference type="ARBA" id="ARBA00023033"/>
    </source>
</evidence>
<evidence type="ECO:0000256" key="4">
    <source>
        <dbReference type="ARBA" id="ARBA00022723"/>
    </source>
</evidence>
<proteinExistence type="inferred from homology"/>
<evidence type="ECO:0000313" key="8">
    <source>
        <dbReference type="EMBL" id="KRH32687.1"/>
    </source>
</evidence>
<evidence type="ECO:0000256" key="1">
    <source>
        <dbReference type="ARBA" id="ARBA00001971"/>
    </source>
</evidence>
<accession>A0A0R0I1Q4</accession>
<dbReference type="Gene3D" id="1.10.630.10">
    <property type="entry name" value="Cytochrome P450"/>
    <property type="match status" value="1"/>
</dbReference>
<reference evidence="8 9" key="1">
    <citation type="journal article" date="2010" name="Nature">
        <title>Genome sequence of the palaeopolyploid soybean.</title>
        <authorList>
            <person name="Schmutz J."/>
            <person name="Cannon S.B."/>
            <person name="Schlueter J."/>
            <person name="Ma J."/>
            <person name="Mitros T."/>
            <person name="Nelson W."/>
            <person name="Hyten D.L."/>
            <person name="Song Q."/>
            <person name="Thelen J.J."/>
            <person name="Cheng J."/>
            <person name="Xu D."/>
            <person name="Hellsten U."/>
            <person name="May G.D."/>
            <person name="Yu Y."/>
            <person name="Sakurai T."/>
            <person name="Umezawa T."/>
            <person name="Bhattacharyya M.K."/>
            <person name="Sandhu D."/>
            <person name="Valliyodan B."/>
            <person name="Lindquist E."/>
            <person name="Peto M."/>
            <person name="Grant D."/>
            <person name="Shu S."/>
            <person name="Goodstein D."/>
            <person name="Barry K."/>
            <person name="Futrell-Griggs M."/>
            <person name="Abernathy B."/>
            <person name="Du J."/>
            <person name="Tian Z."/>
            <person name="Zhu L."/>
            <person name="Gill N."/>
            <person name="Joshi T."/>
            <person name="Libault M."/>
            <person name="Sethuraman A."/>
            <person name="Zhang X.-C."/>
            <person name="Shinozaki K."/>
            <person name="Nguyen H.T."/>
            <person name="Wing R.A."/>
            <person name="Cregan P."/>
            <person name="Specht J."/>
            <person name="Grimwood J."/>
            <person name="Rokhsar D."/>
            <person name="Stacey G."/>
            <person name="Shoemaker R.C."/>
            <person name="Jackson S.A."/>
        </authorList>
    </citation>
    <scope>NUCLEOTIDE SEQUENCE</scope>
    <source>
        <strain evidence="9">cv. Williams 82</strain>
        <tissue evidence="8">Callus</tissue>
    </source>
</reference>
<keyword evidence="10" id="KW-1185">Reference proteome</keyword>
<evidence type="ECO:0000256" key="6">
    <source>
        <dbReference type="ARBA" id="ARBA00023004"/>
    </source>
</evidence>
<dbReference type="OMA" id="CNCDICH"/>
<evidence type="ECO:0000313" key="10">
    <source>
        <dbReference type="Proteomes" id="UP000008827"/>
    </source>
</evidence>
<evidence type="ECO:0000256" key="2">
    <source>
        <dbReference type="ARBA" id="ARBA00010617"/>
    </source>
</evidence>
<dbReference type="Proteomes" id="UP000008827">
    <property type="component" value="Chromosome 10"/>
</dbReference>
<evidence type="ECO:0000256" key="3">
    <source>
        <dbReference type="ARBA" id="ARBA00022617"/>
    </source>
</evidence>